<evidence type="ECO:0000313" key="2">
    <source>
        <dbReference type="EMBL" id="GCE43576.1"/>
    </source>
</evidence>
<dbReference type="EMBL" id="BHYM01000079">
    <property type="protein sequence ID" value="GCE43576.1"/>
    <property type="molecule type" value="Genomic_DNA"/>
</dbReference>
<organism evidence="2 3">
    <name type="scientific">Rhodococcus wratislaviensis</name>
    <name type="common">Tsukamurella wratislaviensis</name>
    <dbReference type="NCBI Taxonomy" id="44752"/>
    <lineage>
        <taxon>Bacteria</taxon>
        <taxon>Bacillati</taxon>
        <taxon>Actinomycetota</taxon>
        <taxon>Actinomycetes</taxon>
        <taxon>Mycobacteriales</taxon>
        <taxon>Nocardiaceae</taxon>
        <taxon>Rhodococcus</taxon>
    </lineage>
</organism>
<accession>A0A402CIX3</accession>
<dbReference type="AlphaFoldDB" id="A0A402CIX3"/>
<name>A0A402CIX3_RHOWR</name>
<protein>
    <submittedName>
        <fullName evidence="2">Uncharacterized protein</fullName>
    </submittedName>
</protein>
<feature type="region of interest" description="Disordered" evidence="1">
    <location>
        <begin position="1"/>
        <end position="51"/>
    </location>
</feature>
<keyword evidence="3" id="KW-1185">Reference proteome</keyword>
<dbReference type="Proteomes" id="UP000287519">
    <property type="component" value="Unassembled WGS sequence"/>
</dbReference>
<evidence type="ECO:0000313" key="3">
    <source>
        <dbReference type="Proteomes" id="UP000287519"/>
    </source>
</evidence>
<gene>
    <name evidence="2" type="ORF">Rhow_007806</name>
</gene>
<reference evidence="2 3" key="1">
    <citation type="submission" date="2018-11" db="EMBL/GenBank/DDBJ databases">
        <title>Microbial catabolism of amino acid.</title>
        <authorList>
            <person name="Hibi M."/>
            <person name="Ogawa J."/>
        </authorList>
    </citation>
    <scope>NUCLEOTIDE SEQUENCE [LARGE SCALE GENOMIC DNA]</scope>
    <source>
        <strain evidence="2 3">C31-06</strain>
    </source>
</reference>
<comment type="caution">
    <text evidence="2">The sequence shown here is derived from an EMBL/GenBank/DDBJ whole genome shotgun (WGS) entry which is preliminary data.</text>
</comment>
<proteinExistence type="predicted"/>
<evidence type="ECO:0000256" key="1">
    <source>
        <dbReference type="SAM" id="MobiDB-lite"/>
    </source>
</evidence>
<sequence>MAIPHPESPASPHNPANDLPQYRPPRPIGHGETLPHTPRRPSRSNNGPGRT</sequence>